<dbReference type="InterPro" id="IPR000999">
    <property type="entry name" value="RNase_III_dom"/>
</dbReference>
<dbReference type="PROSITE" id="PS50142">
    <property type="entry name" value="RNASE_3_2"/>
    <property type="match status" value="1"/>
</dbReference>
<accession>A0A8H5GX17</accession>
<dbReference type="InterPro" id="IPR036389">
    <property type="entry name" value="RNase_III_sf"/>
</dbReference>
<dbReference type="EMBL" id="JAACJN010000108">
    <property type="protein sequence ID" value="KAF5372799.1"/>
    <property type="molecule type" value="Genomic_DNA"/>
</dbReference>
<feature type="compositionally biased region" description="Low complexity" evidence="1">
    <location>
        <begin position="153"/>
        <end position="164"/>
    </location>
</feature>
<proteinExistence type="predicted"/>
<protein>
    <recommendedName>
        <fullName evidence="2">RNase III domain-containing protein</fullName>
    </recommendedName>
</protein>
<evidence type="ECO:0000256" key="1">
    <source>
        <dbReference type="SAM" id="MobiDB-lite"/>
    </source>
</evidence>
<dbReference type="Proteomes" id="UP000518752">
    <property type="component" value="Unassembled WGS sequence"/>
</dbReference>
<gene>
    <name evidence="3" type="ORF">D9757_011119</name>
</gene>
<comment type="caution">
    <text evidence="3">The sequence shown here is derived from an EMBL/GenBank/DDBJ whole genome shotgun (WGS) entry which is preliminary data.</text>
</comment>
<dbReference type="SUPFAM" id="SSF69065">
    <property type="entry name" value="RNase III domain-like"/>
    <property type="match status" value="1"/>
</dbReference>
<feature type="compositionally biased region" description="Polar residues" evidence="1">
    <location>
        <begin position="213"/>
        <end position="230"/>
    </location>
</feature>
<feature type="region of interest" description="Disordered" evidence="1">
    <location>
        <begin position="150"/>
        <end position="230"/>
    </location>
</feature>
<dbReference type="OrthoDB" id="3353871at2759"/>
<organism evidence="3 4">
    <name type="scientific">Collybiopsis confluens</name>
    <dbReference type="NCBI Taxonomy" id="2823264"/>
    <lineage>
        <taxon>Eukaryota</taxon>
        <taxon>Fungi</taxon>
        <taxon>Dikarya</taxon>
        <taxon>Basidiomycota</taxon>
        <taxon>Agaricomycotina</taxon>
        <taxon>Agaricomycetes</taxon>
        <taxon>Agaricomycetidae</taxon>
        <taxon>Agaricales</taxon>
        <taxon>Marasmiineae</taxon>
        <taxon>Omphalotaceae</taxon>
        <taxon>Collybiopsis</taxon>
    </lineage>
</organism>
<feature type="domain" description="RNase III" evidence="2">
    <location>
        <begin position="40"/>
        <end position="128"/>
    </location>
</feature>
<dbReference type="AlphaFoldDB" id="A0A8H5GX17"/>
<evidence type="ECO:0000313" key="4">
    <source>
        <dbReference type="Proteomes" id="UP000518752"/>
    </source>
</evidence>
<dbReference type="Gene3D" id="1.10.1520.10">
    <property type="entry name" value="Ribonuclease III domain"/>
    <property type="match status" value="1"/>
</dbReference>
<keyword evidence="4" id="KW-1185">Reference proteome</keyword>
<name>A0A8H5GX17_9AGAR</name>
<evidence type="ECO:0000313" key="3">
    <source>
        <dbReference type="EMBL" id="KAF5372799.1"/>
    </source>
</evidence>
<reference evidence="3 4" key="1">
    <citation type="journal article" date="2020" name="ISME J.">
        <title>Uncovering the hidden diversity of litter-decomposition mechanisms in mushroom-forming fungi.</title>
        <authorList>
            <person name="Floudas D."/>
            <person name="Bentzer J."/>
            <person name="Ahren D."/>
            <person name="Johansson T."/>
            <person name="Persson P."/>
            <person name="Tunlid A."/>
        </authorList>
    </citation>
    <scope>NUCLEOTIDE SEQUENCE [LARGE SCALE GENOMIC DNA]</scope>
    <source>
        <strain evidence="3 4">CBS 406.79</strain>
    </source>
</reference>
<dbReference type="GO" id="GO:0006396">
    <property type="term" value="P:RNA processing"/>
    <property type="evidence" value="ECO:0007669"/>
    <property type="project" value="InterPro"/>
</dbReference>
<evidence type="ECO:0000259" key="2">
    <source>
        <dbReference type="PROSITE" id="PS50142"/>
    </source>
</evidence>
<sequence>MLLKDELAPSLPTIEGGNVDVRDLTLALYTHHPPPGFSSDRLAQLGKMVLGLVITDHLFKTQPLVGGDAIETKRDGMLKEESVLEWLDLYPDEKERFMQRNGEDAPQDSRELYDFFLSYVGAVYLCQGRSIHPVLENWIIGLVSLERDGPPTAGENSASGSSSESADRDPPPPDYSMSSPTLATPPLSPSIQPTRSPTITISTTNVTPTATSLRSPDNDTFSTRLGPSSATPRITVEMMNTLASQKHVRIEYPSEQSGLAHQPEWRVRCTSTYYIRSMVYV</sequence>
<feature type="compositionally biased region" description="Low complexity" evidence="1">
    <location>
        <begin position="175"/>
        <end position="212"/>
    </location>
</feature>
<dbReference type="GO" id="GO:0004525">
    <property type="term" value="F:ribonuclease III activity"/>
    <property type="evidence" value="ECO:0007669"/>
    <property type="project" value="InterPro"/>
</dbReference>